<gene>
    <name evidence="6" type="ORF">C8N35_101599</name>
</gene>
<dbReference type="InterPro" id="IPR004089">
    <property type="entry name" value="MCPsignal_dom"/>
</dbReference>
<dbReference type="RefSeq" id="WP_107988107.1">
    <property type="nucleotide sequence ID" value="NZ_QAYG01000001.1"/>
</dbReference>
<evidence type="ECO:0000256" key="3">
    <source>
        <dbReference type="PROSITE-ProRule" id="PRU00284"/>
    </source>
</evidence>
<keyword evidence="7" id="KW-1185">Reference proteome</keyword>
<comment type="caution">
    <text evidence="6">The sequence shown here is derived from an EMBL/GenBank/DDBJ whole genome shotgun (WGS) entry which is preliminary data.</text>
</comment>
<dbReference type="GO" id="GO:0007165">
    <property type="term" value="P:signal transduction"/>
    <property type="evidence" value="ECO:0007669"/>
    <property type="project" value="UniProtKB-KW"/>
</dbReference>
<evidence type="ECO:0000259" key="5">
    <source>
        <dbReference type="PROSITE" id="PS50111"/>
    </source>
</evidence>
<dbReference type="Pfam" id="PF00015">
    <property type="entry name" value="MCPsignal"/>
    <property type="match status" value="1"/>
</dbReference>
<comment type="similarity">
    <text evidence="2">Belongs to the methyl-accepting chemotaxis (MCP) protein family.</text>
</comment>
<feature type="transmembrane region" description="Helical" evidence="4">
    <location>
        <begin position="73"/>
        <end position="95"/>
    </location>
</feature>
<keyword evidence="4" id="KW-0812">Transmembrane</keyword>
<feature type="transmembrane region" description="Helical" evidence="4">
    <location>
        <begin position="156"/>
        <end position="177"/>
    </location>
</feature>
<proteinExistence type="inferred from homology"/>
<evidence type="ECO:0000256" key="1">
    <source>
        <dbReference type="ARBA" id="ARBA00023224"/>
    </source>
</evidence>
<dbReference type="AlphaFoldDB" id="A0A2T5VFM6"/>
<dbReference type="EMBL" id="QAYG01000001">
    <property type="protein sequence ID" value="PTW62554.1"/>
    <property type="molecule type" value="Genomic_DNA"/>
</dbReference>
<evidence type="ECO:0000256" key="2">
    <source>
        <dbReference type="ARBA" id="ARBA00029447"/>
    </source>
</evidence>
<feature type="transmembrane region" description="Helical" evidence="4">
    <location>
        <begin position="49"/>
        <end position="66"/>
    </location>
</feature>
<dbReference type="PANTHER" id="PTHR32089">
    <property type="entry name" value="METHYL-ACCEPTING CHEMOTAXIS PROTEIN MCPB"/>
    <property type="match status" value="1"/>
</dbReference>
<dbReference type="PANTHER" id="PTHR32089:SF112">
    <property type="entry name" value="LYSOZYME-LIKE PROTEIN-RELATED"/>
    <property type="match status" value="1"/>
</dbReference>
<evidence type="ECO:0000313" key="7">
    <source>
        <dbReference type="Proteomes" id="UP000244081"/>
    </source>
</evidence>
<protein>
    <submittedName>
        <fullName evidence="6">Methyl-accepting chemotaxis protein</fullName>
    </submittedName>
</protein>
<feature type="domain" description="Methyl-accepting transducer" evidence="5">
    <location>
        <begin position="236"/>
        <end position="479"/>
    </location>
</feature>
<accession>A0A2T5VFM6</accession>
<dbReference type="PRINTS" id="PR00260">
    <property type="entry name" value="CHEMTRNSDUCR"/>
</dbReference>
<keyword evidence="1 3" id="KW-0807">Transducer</keyword>
<dbReference type="GO" id="GO:0006935">
    <property type="term" value="P:chemotaxis"/>
    <property type="evidence" value="ECO:0007669"/>
    <property type="project" value="InterPro"/>
</dbReference>
<feature type="transmembrane region" description="Helical" evidence="4">
    <location>
        <begin position="101"/>
        <end position="120"/>
    </location>
</feature>
<dbReference type="GO" id="GO:0016020">
    <property type="term" value="C:membrane"/>
    <property type="evidence" value="ECO:0007669"/>
    <property type="project" value="InterPro"/>
</dbReference>
<organism evidence="6 7">
    <name type="scientific">Breoghania corrubedonensis</name>
    <dbReference type="NCBI Taxonomy" id="665038"/>
    <lineage>
        <taxon>Bacteria</taxon>
        <taxon>Pseudomonadati</taxon>
        <taxon>Pseudomonadota</taxon>
        <taxon>Alphaproteobacteria</taxon>
        <taxon>Hyphomicrobiales</taxon>
        <taxon>Stappiaceae</taxon>
        <taxon>Breoghania</taxon>
    </lineage>
</organism>
<keyword evidence="4" id="KW-0472">Membrane</keyword>
<name>A0A2T5VFM6_9HYPH</name>
<sequence length="498" mass="52320">MSENVQSDSRPTSLDALRPQFARALVGIAWFNVVLVIAVAFYHDGGPDMAISVMAIALGTATTFSWMRDATGLMTRLVSAVSMAAMVSLLVFALAGGDSAASFQIDAHMYFFAVMAMLAGWVDWRALVAYSAIVAIHHLVLNFLFPYAVFPDGANFLRVVVHASVVIIELAVLVWLVDRLTKAFAASKLAVDQATDARSQSATLLEAEEARGAQERQKQAHITARIETFRGEIRERLDAIMARTQTMSGTADTLSGVADNTSRRVIDTVTVSDQASSNVQTVASAAEELSASIGEIRRQIEKTTGVVVKATQGARTSNEKVEGLAAASTKIGEVVGLIQAIAEQTNLLALNATIEAARAGEAGKGFAVVAAEVKDLATQTSKATEEISAQISAIQESTVDAVKTIGSISETMEEVNSYTASIAAAMDQQGSATSEISQNVAQAAGGTRHVVETISSLQGDVGETTRSASDVKRAASDVASQASALNEAVDAFLKDVAA</sequence>
<dbReference type="SMART" id="SM00283">
    <property type="entry name" value="MA"/>
    <property type="match status" value="1"/>
</dbReference>
<reference evidence="6 7" key="1">
    <citation type="submission" date="2018-04" db="EMBL/GenBank/DDBJ databases">
        <title>Genomic Encyclopedia of Archaeal and Bacterial Type Strains, Phase II (KMG-II): from individual species to whole genera.</title>
        <authorList>
            <person name="Goeker M."/>
        </authorList>
    </citation>
    <scope>NUCLEOTIDE SEQUENCE [LARGE SCALE GENOMIC DNA]</scope>
    <source>
        <strain evidence="6 7">DSM 23382</strain>
    </source>
</reference>
<dbReference type="OrthoDB" id="354287at2"/>
<feature type="transmembrane region" description="Helical" evidence="4">
    <location>
        <begin position="127"/>
        <end position="150"/>
    </location>
</feature>
<dbReference type="Gene3D" id="1.10.287.950">
    <property type="entry name" value="Methyl-accepting chemotaxis protein"/>
    <property type="match status" value="1"/>
</dbReference>
<evidence type="ECO:0000256" key="4">
    <source>
        <dbReference type="SAM" id="Phobius"/>
    </source>
</evidence>
<dbReference type="InterPro" id="IPR004090">
    <property type="entry name" value="Chemotax_Me-accpt_rcpt"/>
</dbReference>
<dbReference type="GO" id="GO:0004888">
    <property type="term" value="F:transmembrane signaling receptor activity"/>
    <property type="evidence" value="ECO:0007669"/>
    <property type="project" value="InterPro"/>
</dbReference>
<evidence type="ECO:0000313" key="6">
    <source>
        <dbReference type="EMBL" id="PTW62554.1"/>
    </source>
</evidence>
<dbReference type="Proteomes" id="UP000244081">
    <property type="component" value="Unassembled WGS sequence"/>
</dbReference>
<dbReference type="PROSITE" id="PS50111">
    <property type="entry name" value="CHEMOTAXIS_TRANSDUC_2"/>
    <property type="match status" value="1"/>
</dbReference>
<dbReference type="SUPFAM" id="SSF58104">
    <property type="entry name" value="Methyl-accepting chemotaxis protein (MCP) signaling domain"/>
    <property type="match status" value="1"/>
</dbReference>
<feature type="transmembrane region" description="Helical" evidence="4">
    <location>
        <begin position="21"/>
        <end position="43"/>
    </location>
</feature>
<keyword evidence="4" id="KW-1133">Transmembrane helix</keyword>